<dbReference type="InterPro" id="IPR019108">
    <property type="entry name" value="Caa3_assmbl_CtaG-rel"/>
</dbReference>
<feature type="transmembrane region" description="Helical" evidence="6">
    <location>
        <begin position="187"/>
        <end position="205"/>
    </location>
</feature>
<feature type="transmembrane region" description="Helical" evidence="6">
    <location>
        <begin position="118"/>
        <end position="139"/>
    </location>
</feature>
<dbReference type="EMBL" id="CP032698">
    <property type="protein sequence ID" value="AYG79171.1"/>
    <property type="molecule type" value="Genomic_DNA"/>
</dbReference>
<dbReference type="Pfam" id="PF09678">
    <property type="entry name" value="Caa3_CtaG"/>
    <property type="match status" value="1"/>
</dbReference>
<protein>
    <recommendedName>
        <fullName evidence="9">Cytochrome c oxidase assembly protein</fullName>
    </recommendedName>
</protein>
<evidence type="ECO:0000256" key="1">
    <source>
        <dbReference type="ARBA" id="ARBA00004651"/>
    </source>
</evidence>
<evidence type="ECO:0000256" key="3">
    <source>
        <dbReference type="ARBA" id="ARBA00022692"/>
    </source>
</evidence>
<keyword evidence="4 6" id="KW-1133">Transmembrane helix</keyword>
<comment type="subcellular location">
    <subcellularLocation>
        <location evidence="1">Cell membrane</location>
        <topology evidence="1">Multi-pass membrane protein</topology>
    </subcellularLocation>
</comment>
<evidence type="ECO:0008006" key="9">
    <source>
        <dbReference type="Google" id="ProtNLM"/>
    </source>
</evidence>
<name>A0A387H934_9ACTN</name>
<feature type="transmembrane region" description="Helical" evidence="6">
    <location>
        <begin position="225"/>
        <end position="248"/>
    </location>
</feature>
<evidence type="ECO:0000256" key="4">
    <source>
        <dbReference type="ARBA" id="ARBA00022989"/>
    </source>
</evidence>
<organism evidence="7 8">
    <name type="scientific">Streptomyces hundungensis</name>
    <dbReference type="NCBI Taxonomy" id="1077946"/>
    <lineage>
        <taxon>Bacteria</taxon>
        <taxon>Bacillati</taxon>
        <taxon>Actinomycetota</taxon>
        <taxon>Actinomycetes</taxon>
        <taxon>Kitasatosporales</taxon>
        <taxon>Streptomycetaceae</taxon>
        <taxon>Streptomyces</taxon>
    </lineage>
</organism>
<evidence type="ECO:0000256" key="2">
    <source>
        <dbReference type="ARBA" id="ARBA00022475"/>
    </source>
</evidence>
<dbReference type="RefSeq" id="WP_120720310.1">
    <property type="nucleotide sequence ID" value="NZ_CP032698.1"/>
</dbReference>
<dbReference type="GO" id="GO:0005886">
    <property type="term" value="C:plasma membrane"/>
    <property type="evidence" value="ECO:0007669"/>
    <property type="project" value="UniProtKB-SubCell"/>
</dbReference>
<evidence type="ECO:0000256" key="5">
    <source>
        <dbReference type="ARBA" id="ARBA00023136"/>
    </source>
</evidence>
<keyword evidence="3 6" id="KW-0812">Transmembrane</keyword>
<keyword evidence="5 6" id="KW-0472">Membrane</keyword>
<reference evidence="7 8" key="1">
    <citation type="submission" date="2018-10" db="EMBL/GenBank/DDBJ databases">
        <title>Relationship between Morphology and Antimicrobial Activity in Streptomyces.</title>
        <authorList>
            <person name="Kang H.J."/>
            <person name="Kim S.B."/>
        </authorList>
    </citation>
    <scope>NUCLEOTIDE SEQUENCE [LARGE SCALE GENOMIC DNA]</scope>
    <source>
        <strain evidence="7 8">BH38</strain>
    </source>
</reference>
<dbReference type="AlphaFoldDB" id="A0A387H934"/>
<feature type="transmembrane region" description="Helical" evidence="6">
    <location>
        <begin position="151"/>
        <end position="175"/>
    </location>
</feature>
<gene>
    <name evidence="7" type="ORF">DWB77_01281</name>
</gene>
<keyword evidence="8" id="KW-1185">Reference proteome</keyword>
<dbReference type="KEGG" id="shun:DWB77_01281"/>
<dbReference type="Proteomes" id="UP000271554">
    <property type="component" value="Chromosome"/>
</dbReference>
<evidence type="ECO:0000313" key="7">
    <source>
        <dbReference type="EMBL" id="AYG79171.1"/>
    </source>
</evidence>
<evidence type="ECO:0000313" key="8">
    <source>
        <dbReference type="Proteomes" id="UP000271554"/>
    </source>
</evidence>
<sequence>MVHQHGAGQPGALALIVAGVALCAEVAYGWAAARLRRRGDRWPPLRDLWCAAGSAVVVAGALFPFPGGPFTAHMAQHLATGMVAPLLLVLGRPLTLALRSLPPGGRRRLLAVLRSRPLSGLTNPLVAAALDAGGLWLLYRTPLFALAHERPWLGCLVHAHVLVAGVLFSAVVCSLDPLPRHGMAVRSAGLVGAGAAHSVLSRTLYAAAPPGTGFAAGDLSAAAELMYYGGDLVEIALAVVVGLQWYAASGRRLARENRRGATDRRPPASAPYRQ</sequence>
<feature type="transmembrane region" description="Helical" evidence="6">
    <location>
        <begin position="12"/>
        <end position="33"/>
    </location>
</feature>
<keyword evidence="2" id="KW-1003">Cell membrane</keyword>
<proteinExistence type="predicted"/>
<evidence type="ECO:0000256" key="6">
    <source>
        <dbReference type="SAM" id="Phobius"/>
    </source>
</evidence>
<feature type="transmembrane region" description="Helical" evidence="6">
    <location>
        <begin position="77"/>
        <end position="98"/>
    </location>
</feature>
<accession>A0A387H934</accession>
<dbReference type="OrthoDB" id="5024156at2"/>
<feature type="transmembrane region" description="Helical" evidence="6">
    <location>
        <begin position="45"/>
        <end position="65"/>
    </location>
</feature>